<evidence type="ECO:0000313" key="3">
    <source>
        <dbReference type="Proteomes" id="UP000018159"/>
    </source>
</evidence>
<name>V6ATI6_9ARCH</name>
<comment type="caution">
    <text evidence="2">The sequence shown here is derived from an EMBL/GenBank/DDBJ whole genome shotgun (WGS) entry which is preliminary data.</text>
</comment>
<accession>V6ATI6</accession>
<evidence type="ECO:0000313" key="2">
    <source>
        <dbReference type="EMBL" id="CDI05894.1"/>
    </source>
</evidence>
<gene>
    <name evidence="2" type="ORF">NITUZ_40060</name>
</gene>
<feature type="transmembrane region" description="Helical" evidence="1">
    <location>
        <begin position="67"/>
        <end position="88"/>
    </location>
</feature>
<dbReference type="STRING" id="1407055.NITUZ_40060"/>
<dbReference type="EMBL" id="CBTY010000009">
    <property type="protein sequence ID" value="CDI05894.1"/>
    <property type="molecule type" value="Genomic_DNA"/>
</dbReference>
<keyword evidence="1" id="KW-1133">Transmembrane helix</keyword>
<keyword evidence="1" id="KW-0812">Transmembrane</keyword>
<keyword evidence="3" id="KW-1185">Reference proteome</keyword>
<protein>
    <submittedName>
        <fullName evidence="2">Uncharacterized protein</fullName>
    </submittedName>
</protein>
<dbReference type="AlphaFoldDB" id="V6ATI6"/>
<reference evidence="2 3" key="1">
    <citation type="journal article" date="2013" name="PLoS ONE">
        <title>Enrichment and Genome Sequence of the Group I.1a Ammonia-Oxidizing Archaeon ?Ca. Nitrosotenuis uzonensis? Representing a Clade Globally.</title>
        <authorList>
            <person name="Lebedeva E.V."/>
            <person name="Hatzenpichler R."/>
            <person name="Pelletier E."/>
            <person name="Schuster N."/>
            <person name="Hauzmayer S."/>
            <person name="Bulaev A."/>
            <person name="Grigor'eva N.V."/>
            <person name="Galushko A."/>
            <person name="Schmid M."/>
            <person name="Palatinszky M."/>
            <person name="Le Paslier D."/>
            <person name="Daims H."/>
            <person name="Wagner M."/>
        </authorList>
    </citation>
    <scope>NUCLEOTIDE SEQUENCE [LARGE SCALE GENOMIC DNA]</scope>
    <source>
        <strain evidence="2 3">N4</strain>
    </source>
</reference>
<feature type="transmembrane region" description="Helical" evidence="1">
    <location>
        <begin position="28"/>
        <end position="52"/>
    </location>
</feature>
<dbReference type="OrthoDB" id="11603at2157"/>
<organism evidence="2 3">
    <name type="scientific">Candidatus Nitrosotenuis uzonensis</name>
    <dbReference type="NCBI Taxonomy" id="1407055"/>
    <lineage>
        <taxon>Archaea</taxon>
        <taxon>Nitrososphaerota</taxon>
        <taxon>Candidatus Nitrosotenuis</taxon>
    </lineage>
</organism>
<sequence>MTLSDNDSRNGVLEIIESFVDKIQKIRMLLVGISISALILAPFAIGMSVYLITHEQFYFILDEYDEFGMFLSALLGTVIVISIVWLMLGIRQYIMLKSWNERYAKYIKRKEEIDEKISSQFKLDEDDE</sequence>
<dbReference type="Proteomes" id="UP000018159">
    <property type="component" value="Unassembled WGS sequence"/>
</dbReference>
<evidence type="ECO:0000256" key="1">
    <source>
        <dbReference type="SAM" id="Phobius"/>
    </source>
</evidence>
<proteinExistence type="predicted"/>
<keyword evidence="1" id="KW-0472">Membrane</keyword>